<feature type="domain" description="Amino acid transporter transmembrane" evidence="6">
    <location>
        <begin position="57"/>
        <end position="510"/>
    </location>
</feature>
<dbReference type="Proteomes" id="UP001165060">
    <property type="component" value="Unassembled WGS sequence"/>
</dbReference>
<protein>
    <recommendedName>
        <fullName evidence="6">Amino acid transporter transmembrane domain-containing protein</fullName>
    </recommendedName>
</protein>
<sequence length="525" mass="56437">MFASSVPSLPPPNPLLDISSSASYLDPFATPTLPPTSLTRMDSFTYSYYRSLHLSSLTSSTLNYLCCILSPAAAALPFVCADLNPPVAFLCLSLCTFCAWFSSRILVLLAATKSASTYEKLASLAFGRAAGLLVLFLQFNFSLLAVTLNIRQACSVLLVIMPSDFLSKSLPGLRMSDFPLSIIFMSLTTAPFLILFKTLPSISHLSFLSILCFFFACCCILFDFFVALPSGSGRRLEPLQSSFADLTSPHPMSFASIGPLLYCFGSTFNSLNIYNTLRFRRPDRGLRVANYSVLGAASLYLLFAAAGFAAYDDDSLSDDDAYFGGSSFSGMDVARYLYVLFCYFKSPFDILMAKTLFLRLRRKVLSMPAFGAIRGNAANENFFCFCCCCQKSEASDAGQRQSSFGSECSSARMSGSATPQIKMGKSNLRGLISGLVWLAAVGLTLVPGISGYIVFLGGPTATFLGFAMPALIYMKLRPVAQDFGDIALCGIVPNMIMASLVVALAVVAFVVACMSGVVKTTGGSS</sequence>
<comment type="subcellular location">
    <subcellularLocation>
        <location evidence="1">Membrane</location>
        <topology evidence="1">Multi-pass membrane protein</topology>
    </subcellularLocation>
</comment>
<feature type="transmembrane region" description="Helical" evidence="5">
    <location>
        <begin position="495"/>
        <end position="518"/>
    </location>
</feature>
<feature type="transmembrane region" description="Helical" evidence="5">
    <location>
        <begin position="202"/>
        <end position="226"/>
    </location>
</feature>
<gene>
    <name evidence="7" type="ORF">TeGR_g1960</name>
</gene>
<accession>A0ABQ6MHZ2</accession>
<feature type="transmembrane region" description="Helical" evidence="5">
    <location>
        <begin position="336"/>
        <end position="357"/>
    </location>
</feature>
<dbReference type="PANTHER" id="PTHR22950">
    <property type="entry name" value="AMINO ACID TRANSPORTER"/>
    <property type="match status" value="1"/>
</dbReference>
<evidence type="ECO:0000256" key="2">
    <source>
        <dbReference type="ARBA" id="ARBA00022692"/>
    </source>
</evidence>
<evidence type="ECO:0000256" key="4">
    <source>
        <dbReference type="ARBA" id="ARBA00023136"/>
    </source>
</evidence>
<proteinExistence type="predicted"/>
<comment type="caution">
    <text evidence="7">The sequence shown here is derived from an EMBL/GenBank/DDBJ whole genome shotgun (WGS) entry which is preliminary data.</text>
</comment>
<dbReference type="Pfam" id="PF01490">
    <property type="entry name" value="Aa_trans"/>
    <property type="match status" value="1"/>
</dbReference>
<evidence type="ECO:0000256" key="1">
    <source>
        <dbReference type="ARBA" id="ARBA00004141"/>
    </source>
</evidence>
<keyword evidence="4 5" id="KW-0472">Membrane</keyword>
<name>A0ABQ6MHZ2_9STRA</name>
<keyword evidence="3 5" id="KW-1133">Transmembrane helix</keyword>
<organism evidence="7 8">
    <name type="scientific">Tetraparma gracilis</name>
    <dbReference type="NCBI Taxonomy" id="2962635"/>
    <lineage>
        <taxon>Eukaryota</taxon>
        <taxon>Sar</taxon>
        <taxon>Stramenopiles</taxon>
        <taxon>Ochrophyta</taxon>
        <taxon>Bolidophyceae</taxon>
        <taxon>Parmales</taxon>
        <taxon>Triparmaceae</taxon>
        <taxon>Tetraparma</taxon>
    </lineage>
</organism>
<feature type="transmembrane region" description="Helical" evidence="5">
    <location>
        <begin position="428"/>
        <end position="446"/>
    </location>
</feature>
<dbReference type="EMBL" id="BRYB01000262">
    <property type="protein sequence ID" value="GMI26540.1"/>
    <property type="molecule type" value="Genomic_DNA"/>
</dbReference>
<keyword evidence="2 5" id="KW-0812">Transmembrane</keyword>
<feature type="transmembrane region" description="Helical" evidence="5">
    <location>
        <begin position="288"/>
        <end position="311"/>
    </location>
</feature>
<evidence type="ECO:0000259" key="6">
    <source>
        <dbReference type="Pfam" id="PF01490"/>
    </source>
</evidence>
<feature type="transmembrane region" description="Helical" evidence="5">
    <location>
        <begin position="87"/>
        <end position="109"/>
    </location>
</feature>
<evidence type="ECO:0000313" key="8">
    <source>
        <dbReference type="Proteomes" id="UP001165060"/>
    </source>
</evidence>
<evidence type="ECO:0000256" key="5">
    <source>
        <dbReference type="SAM" id="Phobius"/>
    </source>
</evidence>
<evidence type="ECO:0000313" key="7">
    <source>
        <dbReference type="EMBL" id="GMI26540.1"/>
    </source>
</evidence>
<evidence type="ECO:0000256" key="3">
    <source>
        <dbReference type="ARBA" id="ARBA00022989"/>
    </source>
</evidence>
<feature type="transmembrane region" description="Helical" evidence="5">
    <location>
        <begin position="178"/>
        <end position="196"/>
    </location>
</feature>
<dbReference type="InterPro" id="IPR013057">
    <property type="entry name" value="AA_transpt_TM"/>
</dbReference>
<reference evidence="7 8" key="1">
    <citation type="journal article" date="2023" name="Commun. Biol.">
        <title>Genome analysis of Parmales, the sister group of diatoms, reveals the evolutionary specialization of diatoms from phago-mixotrophs to photoautotrophs.</title>
        <authorList>
            <person name="Ban H."/>
            <person name="Sato S."/>
            <person name="Yoshikawa S."/>
            <person name="Yamada K."/>
            <person name="Nakamura Y."/>
            <person name="Ichinomiya M."/>
            <person name="Sato N."/>
            <person name="Blanc-Mathieu R."/>
            <person name="Endo H."/>
            <person name="Kuwata A."/>
            <person name="Ogata H."/>
        </authorList>
    </citation>
    <scope>NUCLEOTIDE SEQUENCE [LARGE SCALE GENOMIC DNA]</scope>
</reference>
<feature type="transmembrane region" description="Helical" evidence="5">
    <location>
        <begin position="452"/>
        <end position="474"/>
    </location>
</feature>
<keyword evidence="8" id="KW-1185">Reference proteome</keyword>